<dbReference type="PROSITE" id="PS50940">
    <property type="entry name" value="CHIT_BIND_II"/>
    <property type="match status" value="2"/>
</dbReference>
<organism evidence="9 10">
    <name type="scientific">Caerostris darwini</name>
    <dbReference type="NCBI Taxonomy" id="1538125"/>
    <lineage>
        <taxon>Eukaryota</taxon>
        <taxon>Metazoa</taxon>
        <taxon>Ecdysozoa</taxon>
        <taxon>Arthropoda</taxon>
        <taxon>Chelicerata</taxon>
        <taxon>Arachnida</taxon>
        <taxon>Araneae</taxon>
        <taxon>Araneomorphae</taxon>
        <taxon>Entelegynae</taxon>
        <taxon>Araneoidea</taxon>
        <taxon>Araneidae</taxon>
        <taxon>Caerostris</taxon>
    </lineage>
</organism>
<dbReference type="GO" id="GO:0005576">
    <property type="term" value="C:extracellular region"/>
    <property type="evidence" value="ECO:0007669"/>
    <property type="project" value="InterPro"/>
</dbReference>
<dbReference type="GO" id="GO:0008061">
    <property type="term" value="F:chitin binding"/>
    <property type="evidence" value="ECO:0007669"/>
    <property type="project" value="UniProtKB-KW"/>
</dbReference>
<dbReference type="InterPro" id="IPR051940">
    <property type="entry name" value="Chitin_bind-dev_reg"/>
</dbReference>
<dbReference type="PANTHER" id="PTHR23301:SF0">
    <property type="entry name" value="CHITIN-BINDING TYPE-2 DOMAIN-CONTAINING PROTEIN-RELATED"/>
    <property type="match status" value="1"/>
</dbReference>
<dbReference type="Pfam" id="PF01607">
    <property type="entry name" value="CBM_14"/>
    <property type="match status" value="2"/>
</dbReference>
<feature type="compositionally biased region" description="Low complexity" evidence="6">
    <location>
        <begin position="177"/>
        <end position="188"/>
    </location>
</feature>
<dbReference type="Gene3D" id="2.170.140.10">
    <property type="entry name" value="Chitin binding domain"/>
    <property type="match status" value="2"/>
</dbReference>
<protein>
    <recommendedName>
        <fullName evidence="8">Chitin-binding type-2 domain-containing protein</fullName>
    </recommendedName>
</protein>
<proteinExistence type="predicted"/>
<dbReference type="PANTHER" id="PTHR23301">
    <property type="entry name" value="CHITIN BINDING PERITROPHIN-A"/>
    <property type="match status" value="1"/>
</dbReference>
<dbReference type="SMART" id="SM00494">
    <property type="entry name" value="ChtBD2"/>
    <property type="match status" value="2"/>
</dbReference>
<dbReference type="SUPFAM" id="SSF57625">
    <property type="entry name" value="Invertebrate chitin-binding proteins"/>
    <property type="match status" value="2"/>
</dbReference>
<dbReference type="Proteomes" id="UP001054837">
    <property type="component" value="Unassembled WGS sequence"/>
</dbReference>
<feature type="compositionally biased region" description="Low complexity" evidence="6">
    <location>
        <begin position="243"/>
        <end position="252"/>
    </location>
</feature>
<dbReference type="EMBL" id="BPLQ01015700">
    <property type="protein sequence ID" value="GIY89816.1"/>
    <property type="molecule type" value="Genomic_DNA"/>
</dbReference>
<evidence type="ECO:0000256" key="3">
    <source>
        <dbReference type="ARBA" id="ARBA00022737"/>
    </source>
</evidence>
<evidence type="ECO:0000256" key="7">
    <source>
        <dbReference type="SAM" id="SignalP"/>
    </source>
</evidence>
<evidence type="ECO:0000256" key="1">
    <source>
        <dbReference type="ARBA" id="ARBA00022669"/>
    </source>
</evidence>
<keyword evidence="5" id="KW-0325">Glycoprotein</keyword>
<evidence type="ECO:0000256" key="6">
    <source>
        <dbReference type="SAM" id="MobiDB-lite"/>
    </source>
</evidence>
<feature type="domain" description="Chitin-binding type-2" evidence="8">
    <location>
        <begin position="115"/>
        <end position="154"/>
    </location>
</feature>
<dbReference type="AlphaFoldDB" id="A0AAV4X4L7"/>
<keyword evidence="10" id="KW-1185">Reference proteome</keyword>
<keyword evidence="4" id="KW-1015">Disulfide bond</keyword>
<feature type="domain" description="Chitin-binding type-2" evidence="8">
    <location>
        <begin position="25"/>
        <end position="80"/>
    </location>
</feature>
<feature type="compositionally biased region" description="Polar residues" evidence="6">
    <location>
        <begin position="199"/>
        <end position="228"/>
    </location>
</feature>
<evidence type="ECO:0000313" key="10">
    <source>
        <dbReference type="Proteomes" id="UP001054837"/>
    </source>
</evidence>
<feature type="compositionally biased region" description="Polar residues" evidence="6">
    <location>
        <begin position="166"/>
        <end position="176"/>
    </location>
</feature>
<feature type="chain" id="PRO_5043506691" description="Chitin-binding type-2 domain-containing protein" evidence="7">
    <location>
        <begin position="20"/>
        <end position="485"/>
    </location>
</feature>
<evidence type="ECO:0000256" key="5">
    <source>
        <dbReference type="ARBA" id="ARBA00023180"/>
    </source>
</evidence>
<evidence type="ECO:0000259" key="8">
    <source>
        <dbReference type="PROSITE" id="PS50940"/>
    </source>
</evidence>
<comment type="caution">
    <text evidence="9">The sequence shown here is derived from an EMBL/GenBank/DDBJ whole genome shotgun (WGS) entry which is preliminary data.</text>
</comment>
<name>A0AAV4X4L7_9ARAC</name>
<feature type="region of interest" description="Disordered" evidence="6">
    <location>
        <begin position="166"/>
        <end position="263"/>
    </location>
</feature>
<accession>A0AAV4X4L7</accession>
<keyword evidence="2 7" id="KW-0732">Signal</keyword>
<evidence type="ECO:0000256" key="4">
    <source>
        <dbReference type="ARBA" id="ARBA00023157"/>
    </source>
</evidence>
<evidence type="ECO:0000313" key="9">
    <source>
        <dbReference type="EMBL" id="GIY89816.1"/>
    </source>
</evidence>
<keyword evidence="3" id="KW-0677">Repeat</keyword>
<dbReference type="InterPro" id="IPR036508">
    <property type="entry name" value="Chitin-bd_dom_sf"/>
</dbReference>
<dbReference type="InterPro" id="IPR002557">
    <property type="entry name" value="Chitin-bd_dom"/>
</dbReference>
<evidence type="ECO:0000256" key="2">
    <source>
        <dbReference type="ARBA" id="ARBA00022729"/>
    </source>
</evidence>
<sequence length="485" mass="53696">MKLQTAVLLLSAFLKIVSSDDNIVGEPCQDKYGIIPNPDDCSNFFVCKNGIYDFVHCTDGLLFNKLKSTCDYKASVDCDAEVPPNSTALNRTVVPEDEQTCDTDTCTCVYPADYCSEYYWCENGVAYKEKCPEGLLLNQEKLTCDYAENVECDENTSITMKVTTQSNNSSKINTYDSTATSSKSTGSSIKFESTKSTENRFGNITSETYNTKTSNSTEISDAYSTNTDSGHEKTTSISQEYPSTTESTTLSKESNHLPKLSRKMSRSIIDSTIVTPTSSTEKLQNSDAISQTVHSSSSRVPATTILQKIHPFKPYIEIYKLEPNSSGKSDTTTPQKIHVPVSHSDIYNLVPSISRDRMTYLPKKFGPFIPFSYVCKLVPNTCRESVATTPKNIHVPISYPVDRLVPNTSGEPVKVVRSRTSETPITIISQRINSFQPFSHFYFRVPSASGKSVTTAPQKIHSFQPFKALKTVRHSSTSGTPITII</sequence>
<reference evidence="9 10" key="1">
    <citation type="submission" date="2021-06" db="EMBL/GenBank/DDBJ databases">
        <title>Caerostris darwini draft genome.</title>
        <authorList>
            <person name="Kono N."/>
            <person name="Arakawa K."/>
        </authorList>
    </citation>
    <scope>NUCLEOTIDE SEQUENCE [LARGE SCALE GENOMIC DNA]</scope>
</reference>
<keyword evidence="1" id="KW-0147">Chitin-binding</keyword>
<gene>
    <name evidence="9" type="primary">X975_00938</name>
    <name evidence="9" type="ORF">CDAR_522601</name>
</gene>
<feature type="signal peptide" evidence="7">
    <location>
        <begin position="1"/>
        <end position="19"/>
    </location>
</feature>